<dbReference type="GO" id="GO:0016717">
    <property type="term" value="F:oxidoreductase activity, acting on paired donors, with oxidation of a pair of donors resulting in the reduction of molecular oxygen to two molecules of water"/>
    <property type="evidence" value="ECO:0007669"/>
    <property type="project" value="InterPro"/>
</dbReference>
<evidence type="ECO:0000256" key="1">
    <source>
        <dbReference type="ARBA" id="ARBA00004141"/>
    </source>
</evidence>
<keyword evidence="8" id="KW-0443">Lipid metabolism</keyword>
<proteinExistence type="inferred from homology"/>
<comment type="caution">
    <text evidence="13">The sequence shown here is derived from an EMBL/GenBank/DDBJ whole genome shotgun (WGS) entry which is preliminary data.</text>
</comment>
<organism evidence="13 14">
    <name type="scientific">Streptomyces piniterrae</name>
    <dbReference type="NCBI Taxonomy" id="2571125"/>
    <lineage>
        <taxon>Bacteria</taxon>
        <taxon>Bacillati</taxon>
        <taxon>Actinomycetota</taxon>
        <taxon>Actinomycetes</taxon>
        <taxon>Kitasatosporales</taxon>
        <taxon>Streptomycetaceae</taxon>
        <taxon>Streptomyces</taxon>
    </lineage>
</organism>
<feature type="transmembrane region" description="Helical" evidence="11">
    <location>
        <begin position="194"/>
        <end position="217"/>
    </location>
</feature>
<feature type="region of interest" description="Disordered" evidence="10">
    <location>
        <begin position="1"/>
        <end position="35"/>
    </location>
</feature>
<dbReference type="InterPro" id="IPR015876">
    <property type="entry name" value="Acyl-CoA_DS"/>
</dbReference>
<feature type="transmembrane region" description="Helical" evidence="11">
    <location>
        <begin position="223"/>
        <end position="248"/>
    </location>
</feature>
<sequence length="331" mass="36274">MTSTARNAPPRQQPSRQYDGTSPFPTDDHEAPPSGGRRMYVTVTGIIVVAPFVGLAVAIPLLWGSVVRPADLVLAAVFYVVTGLGVTVGFHRGLTHGSYTATPALRIALAVAGSLSFQGDVIDWVATHRRHHAFADRPGDPHSPYRYGTSLRGQLRGLVHSHIGWLFGNDPTSHQHYAPDLLADRGIRAVDRAFPALCLLTLGLPFALGWAIGGSWVTGLTALLWAGFIRIALLHHVTWSVNSLCHVIGQRPFRTRRFDRATNLWPLALLSFGESWHNLHHADPTCARHGVDRGQLDPSAALIRLFERVGWVRDVRWPDPARVAARRVQAG</sequence>
<dbReference type="PANTHER" id="PTHR11351:SF3">
    <property type="entry name" value="BLL4393 PROTEIN"/>
    <property type="match status" value="1"/>
</dbReference>
<evidence type="ECO:0000256" key="11">
    <source>
        <dbReference type="SAM" id="Phobius"/>
    </source>
</evidence>
<dbReference type="GO" id="GO:0006631">
    <property type="term" value="P:fatty acid metabolic process"/>
    <property type="evidence" value="ECO:0007669"/>
    <property type="project" value="UniProtKB-KW"/>
</dbReference>
<evidence type="ECO:0000256" key="6">
    <source>
        <dbReference type="ARBA" id="ARBA00023002"/>
    </source>
</evidence>
<evidence type="ECO:0000256" key="2">
    <source>
        <dbReference type="ARBA" id="ARBA00008749"/>
    </source>
</evidence>
<dbReference type="GO" id="GO:0016020">
    <property type="term" value="C:membrane"/>
    <property type="evidence" value="ECO:0007669"/>
    <property type="project" value="UniProtKB-SubCell"/>
</dbReference>
<evidence type="ECO:0000256" key="9">
    <source>
        <dbReference type="ARBA" id="ARBA00023136"/>
    </source>
</evidence>
<evidence type="ECO:0000313" key="13">
    <source>
        <dbReference type="EMBL" id="TJZ42198.1"/>
    </source>
</evidence>
<dbReference type="EMBL" id="SUMB01000017">
    <property type="protein sequence ID" value="TJZ42198.1"/>
    <property type="molecule type" value="Genomic_DNA"/>
</dbReference>
<keyword evidence="6" id="KW-0560">Oxidoreductase</keyword>
<evidence type="ECO:0000256" key="4">
    <source>
        <dbReference type="ARBA" id="ARBA00022832"/>
    </source>
</evidence>
<dbReference type="PANTHER" id="PTHR11351">
    <property type="entry name" value="ACYL-COA DESATURASE"/>
    <property type="match status" value="1"/>
</dbReference>
<feature type="transmembrane region" description="Helical" evidence="11">
    <location>
        <begin position="72"/>
        <end position="90"/>
    </location>
</feature>
<evidence type="ECO:0000313" key="14">
    <source>
        <dbReference type="Proteomes" id="UP000308697"/>
    </source>
</evidence>
<dbReference type="CDD" id="cd03505">
    <property type="entry name" value="Delta9-FADS-like"/>
    <property type="match status" value="1"/>
</dbReference>
<dbReference type="RefSeq" id="WP_136744350.1">
    <property type="nucleotide sequence ID" value="NZ_SUMB01000017.1"/>
</dbReference>
<evidence type="ECO:0000256" key="10">
    <source>
        <dbReference type="SAM" id="MobiDB-lite"/>
    </source>
</evidence>
<name>A0A4V5MHP5_9ACTN</name>
<evidence type="ECO:0000256" key="7">
    <source>
        <dbReference type="ARBA" id="ARBA00023004"/>
    </source>
</evidence>
<dbReference type="AlphaFoldDB" id="A0A4V5MHP5"/>
<dbReference type="Proteomes" id="UP000308697">
    <property type="component" value="Unassembled WGS sequence"/>
</dbReference>
<gene>
    <name evidence="13" type="ORF">FCH28_34830</name>
</gene>
<comment type="similarity">
    <text evidence="2">Belongs to the fatty acid desaturase type 2 family.</text>
</comment>
<reference evidence="13 14" key="1">
    <citation type="submission" date="2019-04" db="EMBL/GenBank/DDBJ databases">
        <title>Streptomyces piniterrae sp. nov., a heliquinomycin-producing actinomycete isolated from rhizosphere soil of Pinus yunnanensis.</title>
        <authorList>
            <person name="Zhuang X."/>
            <person name="Zhao J."/>
        </authorList>
    </citation>
    <scope>NUCLEOTIDE SEQUENCE [LARGE SCALE GENOMIC DNA]</scope>
    <source>
        <strain evidence="14">jys28</strain>
    </source>
</reference>
<protein>
    <submittedName>
        <fullName evidence="13">Acyl-CoA desaturase</fullName>
    </submittedName>
</protein>
<accession>A0A4V5MHP5</accession>
<keyword evidence="4" id="KW-0276">Fatty acid metabolism</keyword>
<feature type="domain" description="Fatty acid desaturase" evidence="12">
    <location>
        <begin position="75"/>
        <end position="289"/>
    </location>
</feature>
<feature type="transmembrane region" description="Helical" evidence="11">
    <location>
        <begin position="40"/>
        <end position="66"/>
    </location>
</feature>
<evidence type="ECO:0000256" key="8">
    <source>
        <dbReference type="ARBA" id="ARBA00023098"/>
    </source>
</evidence>
<keyword evidence="9 11" id="KW-0472">Membrane</keyword>
<dbReference type="OrthoDB" id="19906at2"/>
<dbReference type="PRINTS" id="PR00075">
    <property type="entry name" value="FACDDSATRASE"/>
</dbReference>
<evidence type="ECO:0000256" key="5">
    <source>
        <dbReference type="ARBA" id="ARBA00022989"/>
    </source>
</evidence>
<keyword evidence="14" id="KW-1185">Reference proteome</keyword>
<comment type="subcellular location">
    <subcellularLocation>
        <location evidence="1">Membrane</location>
        <topology evidence="1">Multi-pass membrane protein</topology>
    </subcellularLocation>
</comment>
<keyword evidence="7" id="KW-0408">Iron</keyword>
<evidence type="ECO:0000259" key="12">
    <source>
        <dbReference type="Pfam" id="PF00487"/>
    </source>
</evidence>
<evidence type="ECO:0000256" key="3">
    <source>
        <dbReference type="ARBA" id="ARBA00022692"/>
    </source>
</evidence>
<keyword evidence="5 11" id="KW-1133">Transmembrane helix</keyword>
<keyword evidence="3 11" id="KW-0812">Transmembrane</keyword>
<feature type="compositionally biased region" description="Polar residues" evidence="10">
    <location>
        <begin position="13"/>
        <end position="24"/>
    </location>
</feature>
<dbReference type="InterPro" id="IPR005804">
    <property type="entry name" value="FA_desaturase_dom"/>
</dbReference>
<dbReference type="Pfam" id="PF00487">
    <property type="entry name" value="FA_desaturase"/>
    <property type="match status" value="1"/>
</dbReference>